<proteinExistence type="predicted"/>
<dbReference type="Proteomes" id="UP000006272">
    <property type="component" value="Unassembled WGS sequence"/>
</dbReference>
<evidence type="ECO:0000313" key="2">
    <source>
        <dbReference type="Proteomes" id="UP000006272"/>
    </source>
</evidence>
<comment type="caution">
    <text evidence="1">The sequence shown here is derived from an EMBL/GenBank/DDBJ whole genome shotgun (WGS) entry which is preliminary data.</text>
</comment>
<accession>K6HAT6</accession>
<sequence length="75" mass="7983">MLDQTGIFRPSLNPGAARLAMDYEKIRHAAKTGDKILELAVSIGLDPARHTIQELADRLLAQALAESGADAPCGK</sequence>
<dbReference type="AlphaFoldDB" id="K6HAT6"/>
<protein>
    <submittedName>
        <fullName evidence="1">Uncharacterized protein</fullName>
    </submittedName>
</protein>
<gene>
    <name evidence="1" type="ORF">B193_1708</name>
</gene>
<dbReference type="EMBL" id="ALAO01000130">
    <property type="protein sequence ID" value="EKO39583.1"/>
    <property type="molecule type" value="Genomic_DNA"/>
</dbReference>
<dbReference type="PATRIC" id="fig|1206767.3.peg.1674"/>
<organism evidence="1 2">
    <name type="scientific">Solidesulfovibrio magneticus str. Maddingley MBC34</name>
    <dbReference type="NCBI Taxonomy" id="1206767"/>
    <lineage>
        <taxon>Bacteria</taxon>
        <taxon>Pseudomonadati</taxon>
        <taxon>Thermodesulfobacteriota</taxon>
        <taxon>Desulfovibrionia</taxon>
        <taxon>Desulfovibrionales</taxon>
        <taxon>Desulfovibrionaceae</taxon>
        <taxon>Solidesulfovibrio</taxon>
    </lineage>
</organism>
<name>K6HAT6_9BACT</name>
<reference evidence="1 2" key="1">
    <citation type="submission" date="2012-07" db="EMBL/GenBank/DDBJ databases">
        <title>Draft genome sequence of Desulfovibrio magneticus str. Maddingley MBC34 obtained from a metagenomic sequence of a methanogenic enrichment isolated from coal-seam formation water in Victoria, Australia.</title>
        <authorList>
            <person name="Greenfield P."/>
            <person name="Hendry P."/>
            <person name="Li D."/>
            <person name="Rosewarne C.P."/>
            <person name="Tran-Dinh N."/>
            <person name="Elbourne L.D.H."/>
            <person name="Paulsen I.T."/>
            <person name="Midgley D.J."/>
        </authorList>
    </citation>
    <scope>NUCLEOTIDE SEQUENCE [LARGE SCALE GENOMIC DNA]</scope>
    <source>
        <strain evidence="2">Maddingley MBC34</strain>
    </source>
</reference>
<evidence type="ECO:0000313" key="1">
    <source>
        <dbReference type="EMBL" id="EKO39583.1"/>
    </source>
</evidence>